<dbReference type="RefSeq" id="WP_210157910.1">
    <property type="nucleotide sequence ID" value="NZ_JAFCNB010000013.1"/>
</dbReference>
<dbReference type="Proteomes" id="UP000674234">
    <property type="component" value="Unassembled WGS sequence"/>
</dbReference>
<dbReference type="PROSITE" id="PS50977">
    <property type="entry name" value="HTH_TETR_2"/>
    <property type="match status" value="1"/>
</dbReference>
<dbReference type="SUPFAM" id="SSF48498">
    <property type="entry name" value="Tetracyclin repressor-like, C-terminal domain"/>
    <property type="match status" value="1"/>
</dbReference>
<keyword evidence="2 4" id="KW-0238">DNA-binding</keyword>
<dbReference type="Pfam" id="PF00440">
    <property type="entry name" value="TetR_N"/>
    <property type="match status" value="1"/>
</dbReference>
<dbReference type="InterPro" id="IPR001647">
    <property type="entry name" value="HTH_TetR"/>
</dbReference>
<dbReference type="InterPro" id="IPR036271">
    <property type="entry name" value="Tet_transcr_reg_TetR-rel_C_sf"/>
</dbReference>
<dbReference type="Gene3D" id="1.10.357.10">
    <property type="entry name" value="Tetracycline Repressor, domain 2"/>
    <property type="match status" value="1"/>
</dbReference>
<evidence type="ECO:0000256" key="2">
    <source>
        <dbReference type="ARBA" id="ARBA00023125"/>
    </source>
</evidence>
<dbReference type="GO" id="GO:0003700">
    <property type="term" value="F:DNA-binding transcription factor activity"/>
    <property type="evidence" value="ECO:0007669"/>
    <property type="project" value="TreeGrafter"/>
</dbReference>
<dbReference type="EMBL" id="JAFCNB010000013">
    <property type="protein sequence ID" value="MBP2706634.1"/>
    <property type="molecule type" value="Genomic_DNA"/>
</dbReference>
<dbReference type="Pfam" id="PF16859">
    <property type="entry name" value="TetR_C_11"/>
    <property type="match status" value="1"/>
</dbReference>
<dbReference type="PANTHER" id="PTHR30055:SF148">
    <property type="entry name" value="TETR-FAMILY TRANSCRIPTIONAL REGULATOR"/>
    <property type="match status" value="1"/>
</dbReference>
<comment type="caution">
    <text evidence="6">The sequence shown here is derived from an EMBL/GenBank/DDBJ whole genome shotgun (WGS) entry which is preliminary data.</text>
</comment>
<proteinExistence type="predicted"/>
<dbReference type="SUPFAM" id="SSF46689">
    <property type="entry name" value="Homeodomain-like"/>
    <property type="match status" value="1"/>
</dbReference>
<dbReference type="GO" id="GO:0000976">
    <property type="term" value="F:transcription cis-regulatory region binding"/>
    <property type="evidence" value="ECO:0007669"/>
    <property type="project" value="TreeGrafter"/>
</dbReference>
<reference evidence="6" key="1">
    <citation type="submission" date="2021-02" db="EMBL/GenBank/DDBJ databases">
        <title>Draft genome sequence of Microbispora sp. RL4-1S isolated from rice leaves in Thailand.</title>
        <authorList>
            <person name="Muangham S."/>
            <person name="Duangmal K."/>
        </authorList>
    </citation>
    <scope>NUCLEOTIDE SEQUENCE</scope>
    <source>
        <strain evidence="6">RL4-1S</strain>
    </source>
</reference>
<dbReference type="InterPro" id="IPR050109">
    <property type="entry name" value="HTH-type_TetR-like_transc_reg"/>
</dbReference>
<evidence type="ECO:0000256" key="4">
    <source>
        <dbReference type="PROSITE-ProRule" id="PRU00335"/>
    </source>
</evidence>
<evidence type="ECO:0000313" key="6">
    <source>
        <dbReference type="EMBL" id="MBP2706634.1"/>
    </source>
</evidence>
<gene>
    <name evidence="6" type="ORF">JOL79_22760</name>
</gene>
<name>A0A941ART4_9ACTN</name>
<keyword evidence="7" id="KW-1185">Reference proteome</keyword>
<evidence type="ECO:0000256" key="1">
    <source>
        <dbReference type="ARBA" id="ARBA00023015"/>
    </source>
</evidence>
<dbReference type="PRINTS" id="PR00455">
    <property type="entry name" value="HTHTETR"/>
</dbReference>
<dbReference type="InterPro" id="IPR011075">
    <property type="entry name" value="TetR_C"/>
</dbReference>
<organism evidence="6 7">
    <name type="scientific">Microbispora oryzae</name>
    <dbReference type="NCBI Taxonomy" id="2806554"/>
    <lineage>
        <taxon>Bacteria</taxon>
        <taxon>Bacillati</taxon>
        <taxon>Actinomycetota</taxon>
        <taxon>Actinomycetes</taxon>
        <taxon>Streptosporangiales</taxon>
        <taxon>Streptosporangiaceae</taxon>
        <taxon>Microbispora</taxon>
    </lineage>
</organism>
<keyword evidence="1" id="KW-0805">Transcription regulation</keyword>
<keyword evidence="3" id="KW-0804">Transcription</keyword>
<dbReference type="InterPro" id="IPR009057">
    <property type="entry name" value="Homeodomain-like_sf"/>
</dbReference>
<dbReference type="AlphaFoldDB" id="A0A941ART4"/>
<accession>A0A941ART4</accession>
<sequence>MIGRPRSETARRSILEAALRLCERDGYANVTLKGIAEEAGTGRQTLYRWWQTKGEVFLEAVTDLAARELDPSPETLEEFLADAFVLTNGVVGQVIVGLMAEAQSDPGLATRLRAGLIGPRREALQEMLERGGGVPAGVDPGTLVDMIFGAMWYRLLNRHAPVDAALAGEITRLVARIT</sequence>
<dbReference type="PANTHER" id="PTHR30055">
    <property type="entry name" value="HTH-TYPE TRANSCRIPTIONAL REGULATOR RUTR"/>
    <property type="match status" value="1"/>
</dbReference>
<evidence type="ECO:0000259" key="5">
    <source>
        <dbReference type="PROSITE" id="PS50977"/>
    </source>
</evidence>
<feature type="DNA-binding region" description="H-T-H motif" evidence="4">
    <location>
        <begin position="31"/>
        <end position="50"/>
    </location>
</feature>
<evidence type="ECO:0000256" key="3">
    <source>
        <dbReference type="ARBA" id="ARBA00023163"/>
    </source>
</evidence>
<protein>
    <submittedName>
        <fullName evidence="6">TetR/AcrR family transcriptional regulator</fullName>
    </submittedName>
</protein>
<evidence type="ECO:0000313" key="7">
    <source>
        <dbReference type="Proteomes" id="UP000674234"/>
    </source>
</evidence>
<dbReference type="Gene3D" id="1.10.10.60">
    <property type="entry name" value="Homeodomain-like"/>
    <property type="match status" value="1"/>
</dbReference>
<feature type="domain" description="HTH tetR-type" evidence="5">
    <location>
        <begin position="8"/>
        <end position="68"/>
    </location>
</feature>